<feature type="transmembrane region" description="Helical" evidence="8">
    <location>
        <begin position="172"/>
        <end position="193"/>
    </location>
</feature>
<dbReference type="AlphaFoldDB" id="A0A1B7LKL6"/>
<keyword evidence="8" id="KW-1133">Transmembrane helix</keyword>
<dbReference type="Pfam" id="PF00672">
    <property type="entry name" value="HAMP"/>
    <property type="match status" value="1"/>
</dbReference>
<gene>
    <name evidence="11" type="ORF">A6M21_02235</name>
</gene>
<dbReference type="InterPro" id="IPR003660">
    <property type="entry name" value="HAMP_dom"/>
</dbReference>
<feature type="domain" description="Histidine kinase" evidence="9">
    <location>
        <begin position="265"/>
        <end position="486"/>
    </location>
</feature>
<dbReference type="Proteomes" id="UP000078532">
    <property type="component" value="Unassembled WGS sequence"/>
</dbReference>
<evidence type="ECO:0000313" key="12">
    <source>
        <dbReference type="Proteomes" id="UP000078532"/>
    </source>
</evidence>
<name>A0A1B7LKL6_9FIRM</name>
<dbReference type="Gene3D" id="1.10.287.130">
    <property type="match status" value="1"/>
</dbReference>
<keyword evidence="12" id="KW-1185">Reference proteome</keyword>
<dbReference type="PANTHER" id="PTHR45453:SF1">
    <property type="entry name" value="PHOSPHATE REGULON SENSOR PROTEIN PHOR"/>
    <property type="match status" value="1"/>
</dbReference>
<dbReference type="STRING" id="1838280.A6M21_02235"/>
<dbReference type="GO" id="GO:0016036">
    <property type="term" value="P:cellular response to phosphate starvation"/>
    <property type="evidence" value="ECO:0007669"/>
    <property type="project" value="TreeGrafter"/>
</dbReference>
<evidence type="ECO:0000259" key="9">
    <source>
        <dbReference type="PROSITE" id="PS50109"/>
    </source>
</evidence>
<dbReference type="SMART" id="SM00388">
    <property type="entry name" value="HisKA"/>
    <property type="match status" value="1"/>
</dbReference>
<dbReference type="CDD" id="cd00082">
    <property type="entry name" value="HisKA"/>
    <property type="match status" value="1"/>
</dbReference>
<dbReference type="Gene3D" id="3.30.565.10">
    <property type="entry name" value="Histidine kinase-like ATPase, C-terminal domain"/>
    <property type="match status" value="1"/>
</dbReference>
<evidence type="ECO:0000313" key="11">
    <source>
        <dbReference type="EMBL" id="OAT87126.1"/>
    </source>
</evidence>
<evidence type="ECO:0000256" key="7">
    <source>
        <dbReference type="ARBA" id="ARBA00023012"/>
    </source>
</evidence>
<comment type="catalytic activity">
    <reaction evidence="1">
        <text>ATP + protein L-histidine = ADP + protein N-phospho-L-histidine.</text>
        <dbReference type="EC" id="2.7.13.3"/>
    </reaction>
</comment>
<dbReference type="GO" id="GO:0005886">
    <property type="term" value="C:plasma membrane"/>
    <property type="evidence" value="ECO:0007669"/>
    <property type="project" value="TreeGrafter"/>
</dbReference>
<dbReference type="InterPro" id="IPR005467">
    <property type="entry name" value="His_kinase_dom"/>
</dbReference>
<dbReference type="GO" id="GO:0000155">
    <property type="term" value="F:phosphorelay sensor kinase activity"/>
    <property type="evidence" value="ECO:0007669"/>
    <property type="project" value="InterPro"/>
</dbReference>
<proteinExistence type="predicted"/>
<evidence type="ECO:0000256" key="8">
    <source>
        <dbReference type="SAM" id="Phobius"/>
    </source>
</evidence>
<dbReference type="SMART" id="SM00304">
    <property type="entry name" value="HAMP"/>
    <property type="match status" value="1"/>
</dbReference>
<dbReference type="InterPro" id="IPR036097">
    <property type="entry name" value="HisK_dim/P_sf"/>
</dbReference>
<keyword evidence="5" id="KW-0808">Transferase</keyword>
<dbReference type="SUPFAM" id="SSF158472">
    <property type="entry name" value="HAMP domain-like"/>
    <property type="match status" value="1"/>
</dbReference>
<protein>
    <recommendedName>
        <fullName evidence="3">histidine kinase</fullName>
        <ecNumber evidence="3">2.7.13.3</ecNumber>
    </recommendedName>
</protein>
<dbReference type="GO" id="GO:0004721">
    <property type="term" value="F:phosphoprotein phosphatase activity"/>
    <property type="evidence" value="ECO:0007669"/>
    <property type="project" value="TreeGrafter"/>
</dbReference>
<dbReference type="InterPro" id="IPR003594">
    <property type="entry name" value="HATPase_dom"/>
</dbReference>
<dbReference type="PROSITE" id="PS50109">
    <property type="entry name" value="HIS_KIN"/>
    <property type="match status" value="1"/>
</dbReference>
<comment type="caution">
    <text evidence="11">The sequence shown here is derived from an EMBL/GenBank/DDBJ whole genome shotgun (WGS) entry which is preliminary data.</text>
</comment>
<dbReference type="Pfam" id="PF00512">
    <property type="entry name" value="HisKA"/>
    <property type="match status" value="1"/>
</dbReference>
<dbReference type="SMART" id="SM00387">
    <property type="entry name" value="HATPase_c"/>
    <property type="match status" value="1"/>
</dbReference>
<evidence type="ECO:0000256" key="3">
    <source>
        <dbReference type="ARBA" id="ARBA00012438"/>
    </source>
</evidence>
<dbReference type="CDD" id="cd06225">
    <property type="entry name" value="HAMP"/>
    <property type="match status" value="1"/>
</dbReference>
<dbReference type="InterPro" id="IPR036890">
    <property type="entry name" value="HATPase_C_sf"/>
</dbReference>
<keyword evidence="6" id="KW-0418">Kinase</keyword>
<comment type="subcellular location">
    <subcellularLocation>
        <location evidence="2">Membrane</location>
    </subcellularLocation>
</comment>
<evidence type="ECO:0000256" key="1">
    <source>
        <dbReference type="ARBA" id="ARBA00000085"/>
    </source>
</evidence>
<accession>A0A1B7LKL6</accession>
<evidence type="ECO:0000256" key="5">
    <source>
        <dbReference type="ARBA" id="ARBA00022679"/>
    </source>
</evidence>
<dbReference type="EMBL" id="LYVF01000002">
    <property type="protein sequence ID" value="OAT87126.1"/>
    <property type="molecule type" value="Genomic_DNA"/>
</dbReference>
<keyword evidence="4" id="KW-0597">Phosphoprotein</keyword>
<dbReference type="PRINTS" id="PR00344">
    <property type="entry name" value="BCTRLSENSOR"/>
</dbReference>
<dbReference type="SUPFAM" id="SSF55874">
    <property type="entry name" value="ATPase domain of HSP90 chaperone/DNA topoisomerase II/histidine kinase"/>
    <property type="match status" value="1"/>
</dbReference>
<evidence type="ECO:0000256" key="2">
    <source>
        <dbReference type="ARBA" id="ARBA00004370"/>
    </source>
</evidence>
<sequence>MEAAAVSIAKLPLKHQFMISFVLVLLLSFITTLGIWGAALLVWRQLPVLPANYYEKKLPAVEKYIQEQGVFLLDPARRTALEQVVPGEGMQYQVLDRDGNIRYGTIAGPVVGSGAELIRVLNTNKVTGDPFAATVTRFVPLLANGHLAGAVALRYRLQATAANPGQKYWPGLLILGMGLAPFASFVFFTYWVARSFSRRLNRPVRELITAAQRIRRQDLDFTISYEANNEIGQLSRAFETMRDALRQSLVRQWRVEEERREMIAALTHDLRTPLTIIRGHVEGLLERGGEHPERLEKYLQTINRNTGRVIRLVNEMRAVAEIDAPEFTVNRRPVDIPAYVAEKAASYREMAMAEGTGFTARLDDQRANNRPLALDPDRLAEVLDNLFSNSLRFTPRGGNISWEVNLTETELTMTFCDSGPGFAPEDLPNVFKKFYRGAGESSRSKGHSGLGLYIAKTLVEKHGGTIAAFNAPAGGACVKISIPAVTP</sequence>
<evidence type="ECO:0000256" key="6">
    <source>
        <dbReference type="ARBA" id="ARBA00022777"/>
    </source>
</evidence>
<organism evidence="11 12">
    <name type="scientific">Desulfotomaculum copahuensis</name>
    <dbReference type="NCBI Taxonomy" id="1838280"/>
    <lineage>
        <taxon>Bacteria</taxon>
        <taxon>Bacillati</taxon>
        <taxon>Bacillota</taxon>
        <taxon>Clostridia</taxon>
        <taxon>Eubacteriales</taxon>
        <taxon>Desulfotomaculaceae</taxon>
        <taxon>Desulfotomaculum</taxon>
    </lineage>
</organism>
<dbReference type="Gene3D" id="6.10.340.10">
    <property type="match status" value="1"/>
</dbReference>
<dbReference type="EC" id="2.7.13.3" evidence="3"/>
<keyword evidence="7" id="KW-0902">Two-component regulatory system</keyword>
<dbReference type="PANTHER" id="PTHR45453">
    <property type="entry name" value="PHOSPHATE REGULON SENSOR PROTEIN PHOR"/>
    <property type="match status" value="1"/>
</dbReference>
<feature type="transmembrane region" description="Helical" evidence="8">
    <location>
        <begin position="21"/>
        <end position="43"/>
    </location>
</feature>
<dbReference type="InterPro" id="IPR003661">
    <property type="entry name" value="HisK_dim/P_dom"/>
</dbReference>
<dbReference type="InterPro" id="IPR050351">
    <property type="entry name" value="BphY/WalK/GraS-like"/>
</dbReference>
<dbReference type="PROSITE" id="PS50885">
    <property type="entry name" value="HAMP"/>
    <property type="match status" value="1"/>
</dbReference>
<dbReference type="SUPFAM" id="SSF47384">
    <property type="entry name" value="Homodimeric domain of signal transducing histidine kinase"/>
    <property type="match status" value="1"/>
</dbReference>
<evidence type="ECO:0000259" key="10">
    <source>
        <dbReference type="PROSITE" id="PS50885"/>
    </source>
</evidence>
<reference evidence="11 12" key="1">
    <citation type="submission" date="2016-04" db="EMBL/GenBank/DDBJ databases">
        <authorList>
            <person name="Evans L.H."/>
            <person name="Alamgir A."/>
            <person name="Owens N."/>
            <person name="Weber N.D."/>
            <person name="Virtaneva K."/>
            <person name="Barbian K."/>
            <person name="Babar A."/>
            <person name="Rosenke K."/>
        </authorList>
    </citation>
    <scope>NUCLEOTIDE SEQUENCE [LARGE SCALE GENOMIC DNA]</scope>
    <source>
        <strain evidence="11 12">LMa1</strain>
    </source>
</reference>
<dbReference type="InterPro" id="IPR004358">
    <property type="entry name" value="Sig_transdc_His_kin-like_C"/>
</dbReference>
<keyword evidence="8" id="KW-0472">Membrane</keyword>
<evidence type="ECO:0000256" key="4">
    <source>
        <dbReference type="ARBA" id="ARBA00022553"/>
    </source>
</evidence>
<keyword evidence="8" id="KW-0812">Transmembrane</keyword>
<feature type="domain" description="HAMP" evidence="10">
    <location>
        <begin position="198"/>
        <end position="250"/>
    </location>
</feature>
<dbReference type="Pfam" id="PF02518">
    <property type="entry name" value="HATPase_c"/>
    <property type="match status" value="1"/>
</dbReference>